<evidence type="ECO:0000256" key="2">
    <source>
        <dbReference type="ARBA" id="ARBA00009303"/>
    </source>
</evidence>
<organism evidence="7 8">
    <name type="scientific">Cyanophage S-TIM5</name>
    <dbReference type="NCBI Taxonomy" id="1137745"/>
    <lineage>
        <taxon>Viruses</taxon>
        <taxon>Duplodnaviria</taxon>
        <taxon>Heunggongvirae</taxon>
        <taxon>Uroviricota</taxon>
        <taxon>Caudoviricetes</taxon>
        <taxon>Aurunvirus</taxon>
        <taxon>Aurunvirus STIM5</taxon>
    </lineage>
</organism>
<dbReference type="PANTHER" id="PTHR23409">
    <property type="entry name" value="RIBONUCLEOSIDE-DIPHOSPHATE REDUCTASE SMALL CHAIN"/>
    <property type="match status" value="1"/>
</dbReference>
<evidence type="ECO:0000256" key="4">
    <source>
        <dbReference type="ARBA" id="ARBA00022723"/>
    </source>
</evidence>
<evidence type="ECO:0000256" key="3">
    <source>
        <dbReference type="ARBA" id="ARBA00012274"/>
    </source>
</evidence>
<dbReference type="RefSeq" id="YP_007006134.1">
    <property type="nucleotide sequence ID" value="NC_019516.1"/>
</dbReference>
<evidence type="ECO:0000256" key="6">
    <source>
        <dbReference type="ARBA" id="ARBA00023004"/>
    </source>
</evidence>
<evidence type="ECO:0000256" key="5">
    <source>
        <dbReference type="ARBA" id="ARBA00023002"/>
    </source>
</evidence>
<keyword evidence="5" id="KW-0560">Oxidoreductase</keyword>
<dbReference type="EC" id="1.17.4.1" evidence="3"/>
<dbReference type="Proteomes" id="UP000007178">
    <property type="component" value="Segment"/>
</dbReference>
<dbReference type="UniPathway" id="UPA00326"/>
<keyword evidence="8" id="KW-1185">Reference proteome</keyword>
<dbReference type="Gene3D" id="1.10.620.20">
    <property type="entry name" value="Ribonucleotide Reductase, subunit A"/>
    <property type="match status" value="1"/>
</dbReference>
<dbReference type="Pfam" id="PF00268">
    <property type="entry name" value="Ribonuc_red_sm"/>
    <property type="match status" value="1"/>
</dbReference>
<reference evidence="7 8" key="1">
    <citation type="journal article" date="2012" name="Proc. Natl. Acad. Sci. U.S.A.">
        <title>A novel lineage of myoviruses infecting cyanobacteria is widespread in the oceans.</title>
        <authorList>
            <person name="Sabehi G."/>
            <person name="Shaulov L."/>
            <person name="Silver D.H."/>
            <person name="Yanai I."/>
            <person name="Harel A."/>
            <person name="Lindell D."/>
        </authorList>
    </citation>
    <scope>NUCLEOTIDE SEQUENCE [LARGE SCALE GENOMIC DNA]</scope>
</reference>
<dbReference type="InterPro" id="IPR033909">
    <property type="entry name" value="RNR_small"/>
</dbReference>
<dbReference type="OrthoDB" id="4477at10239"/>
<sequence length="331" mass="37571">MTSILNHDPMLFKKDGGFDFPEFYEYYEKAVASVWRHQEVAMESDLRDWQFNSTPEERNVIAGILKGFVSAELGIGCYWADKVCSIFPKPEIQAMARAFSFFETIHAGAYSYLNDILGLDEYDEFINDEVARKKVETFFDTYSDKVSLGVFSGAGEGVSLFSSFSVLLSFNKDGRYKGLSQIISWSAIDEQIHSEAGCKLFRKLVEETGLTDKEREGVYEGFRLVVDNEEKFIDNIFNGYKLTTIDAQELKAYIRNRANERLLQLGLDQIFKLSTEELSKAKSIAAWFDPTIRGASSHDFFAQSKDGSNYTSKISQDFMSVDLTSLELSLV</sequence>
<evidence type="ECO:0000313" key="8">
    <source>
        <dbReference type="Proteomes" id="UP000007178"/>
    </source>
</evidence>
<dbReference type="InterPro" id="IPR012348">
    <property type="entry name" value="RNR-like"/>
</dbReference>
<keyword evidence="6" id="KW-0408">Iron</keyword>
<dbReference type="PANTHER" id="PTHR23409:SF18">
    <property type="entry name" value="RIBONUCLEOSIDE-DIPHOSPHATE REDUCTASE SUBUNIT M2"/>
    <property type="match status" value="1"/>
</dbReference>
<dbReference type="EMBL" id="JQ245707">
    <property type="protein sequence ID" value="AEZ65721.1"/>
    <property type="molecule type" value="Genomic_DNA"/>
</dbReference>
<dbReference type="KEGG" id="vg:14013924"/>
<comment type="cofactor">
    <cofactor evidence="1">
        <name>Fe cation</name>
        <dbReference type="ChEBI" id="CHEBI:24875"/>
    </cofactor>
</comment>
<dbReference type="InterPro" id="IPR000358">
    <property type="entry name" value="RNR_small_fam"/>
</dbReference>
<keyword evidence="4" id="KW-0479">Metal-binding</keyword>
<dbReference type="CDD" id="cd01049">
    <property type="entry name" value="RNRR2"/>
    <property type="match status" value="1"/>
</dbReference>
<evidence type="ECO:0000313" key="7">
    <source>
        <dbReference type="EMBL" id="AEZ65721.1"/>
    </source>
</evidence>
<protein>
    <recommendedName>
        <fullName evidence="3">ribonucleoside-diphosphate reductase</fullName>
        <ecNumber evidence="3">1.17.4.1</ecNumber>
    </recommendedName>
</protein>
<dbReference type="GO" id="GO:0009263">
    <property type="term" value="P:deoxyribonucleotide biosynthetic process"/>
    <property type="evidence" value="ECO:0007669"/>
    <property type="project" value="InterPro"/>
</dbReference>
<name>H6WFZ6_9CAUD</name>
<dbReference type="InterPro" id="IPR009078">
    <property type="entry name" value="Ferritin-like_SF"/>
</dbReference>
<dbReference type="SUPFAM" id="SSF47240">
    <property type="entry name" value="Ferritin-like"/>
    <property type="match status" value="1"/>
</dbReference>
<dbReference type="GO" id="GO:0004748">
    <property type="term" value="F:ribonucleoside-diphosphate reductase activity, thioredoxin disulfide as acceptor"/>
    <property type="evidence" value="ECO:0007669"/>
    <property type="project" value="UniProtKB-EC"/>
</dbReference>
<comment type="similarity">
    <text evidence="2">Belongs to the ribonucleoside diphosphate reductase small chain family.</text>
</comment>
<evidence type="ECO:0000256" key="1">
    <source>
        <dbReference type="ARBA" id="ARBA00001962"/>
    </source>
</evidence>
<dbReference type="GO" id="GO:0046872">
    <property type="term" value="F:metal ion binding"/>
    <property type="evidence" value="ECO:0007669"/>
    <property type="project" value="UniProtKB-KW"/>
</dbReference>
<proteinExistence type="inferred from homology"/>
<accession>H6WFZ6</accession>